<feature type="domain" description="Cyclic nucleotide-binding" evidence="1">
    <location>
        <begin position="34"/>
        <end position="122"/>
    </location>
</feature>
<dbReference type="InterPro" id="IPR018490">
    <property type="entry name" value="cNMP-bd_dom_sf"/>
</dbReference>
<dbReference type="InterPro" id="IPR000595">
    <property type="entry name" value="cNMP-bd_dom"/>
</dbReference>
<accession>A0ABU1LA93</accession>
<evidence type="ECO:0000313" key="3">
    <source>
        <dbReference type="Proteomes" id="UP001184853"/>
    </source>
</evidence>
<dbReference type="SUPFAM" id="SSF51206">
    <property type="entry name" value="cAMP-binding domain-like"/>
    <property type="match status" value="1"/>
</dbReference>
<evidence type="ECO:0000313" key="2">
    <source>
        <dbReference type="EMBL" id="MDR6403636.1"/>
    </source>
</evidence>
<dbReference type="RefSeq" id="WP_309803949.1">
    <property type="nucleotide sequence ID" value="NZ_JAVDQS010000001.1"/>
</dbReference>
<evidence type="ECO:0000259" key="1">
    <source>
        <dbReference type="Pfam" id="PF00027"/>
    </source>
</evidence>
<sequence length="190" mass="21949">MTEEKIISLLKITEPFHLLPETVLAEISETLIKTEFSKDRLVYRQEVTEMTGVDIISSGEYETFFFDAAENKRCLTKHHSPYCFGGISVVLNRVRALKSAIAKKGTVVYTLPRKEFYELCNAYEDFFHYFTSDFGKRMLDEEFSHFVKTPATFEESYFAADQLYSRKIEGIAYKSIVSCEENTPVLKLPN</sequence>
<dbReference type="Pfam" id="PF00027">
    <property type="entry name" value="cNMP_binding"/>
    <property type="match status" value="1"/>
</dbReference>
<organism evidence="2 3">
    <name type="scientific">Chryseobacterium geocarposphaerae</name>
    <dbReference type="NCBI Taxonomy" id="1416776"/>
    <lineage>
        <taxon>Bacteria</taxon>
        <taxon>Pseudomonadati</taxon>
        <taxon>Bacteroidota</taxon>
        <taxon>Flavobacteriia</taxon>
        <taxon>Flavobacteriales</taxon>
        <taxon>Weeksellaceae</taxon>
        <taxon>Chryseobacterium group</taxon>
        <taxon>Chryseobacterium</taxon>
    </lineage>
</organism>
<comment type="caution">
    <text evidence="2">The sequence shown here is derived from an EMBL/GenBank/DDBJ whole genome shotgun (WGS) entry which is preliminary data.</text>
</comment>
<gene>
    <name evidence="2" type="ORF">J2781_000540</name>
</gene>
<protein>
    <submittedName>
        <fullName evidence="2">Signal-transduction protein with cAMP-binding, CBS, and nucleotidyltransferase domain</fullName>
    </submittedName>
</protein>
<dbReference type="InterPro" id="IPR014710">
    <property type="entry name" value="RmlC-like_jellyroll"/>
</dbReference>
<dbReference type="Proteomes" id="UP001184853">
    <property type="component" value="Unassembled WGS sequence"/>
</dbReference>
<dbReference type="EMBL" id="JAVDQS010000001">
    <property type="protein sequence ID" value="MDR6403636.1"/>
    <property type="molecule type" value="Genomic_DNA"/>
</dbReference>
<reference evidence="2 3" key="1">
    <citation type="submission" date="2023-07" db="EMBL/GenBank/DDBJ databases">
        <title>Sorghum-associated microbial communities from plants grown in Nebraska, USA.</title>
        <authorList>
            <person name="Schachtman D."/>
        </authorList>
    </citation>
    <scope>NUCLEOTIDE SEQUENCE [LARGE SCALE GENOMIC DNA]</scope>
    <source>
        <strain evidence="2 3">DS1709</strain>
    </source>
</reference>
<keyword evidence="3" id="KW-1185">Reference proteome</keyword>
<proteinExistence type="predicted"/>
<name>A0ABU1LA93_9FLAO</name>
<dbReference type="Gene3D" id="2.60.120.10">
    <property type="entry name" value="Jelly Rolls"/>
    <property type="match status" value="1"/>
</dbReference>